<name>A0A810KVP5_9ACTN</name>
<proteinExistence type="predicted"/>
<evidence type="ECO:0000313" key="2">
    <source>
        <dbReference type="EMBL" id="BCJ27280.1"/>
    </source>
</evidence>
<keyword evidence="3" id="KW-1185">Reference proteome</keyword>
<feature type="region of interest" description="Disordered" evidence="1">
    <location>
        <begin position="64"/>
        <end position="104"/>
    </location>
</feature>
<dbReference type="Proteomes" id="UP000680750">
    <property type="component" value="Chromosome"/>
</dbReference>
<dbReference type="EMBL" id="AP023354">
    <property type="protein sequence ID" value="BCJ27280.1"/>
    <property type="molecule type" value="Genomic_DNA"/>
</dbReference>
<protein>
    <submittedName>
        <fullName evidence="2">Uncharacterized protein</fullName>
    </submittedName>
</protein>
<organism evidence="2 3">
    <name type="scientific">Actinocatenispora sera</name>
    <dbReference type="NCBI Taxonomy" id="390989"/>
    <lineage>
        <taxon>Bacteria</taxon>
        <taxon>Bacillati</taxon>
        <taxon>Actinomycetota</taxon>
        <taxon>Actinomycetes</taxon>
        <taxon>Micromonosporales</taxon>
        <taxon>Micromonosporaceae</taxon>
        <taxon>Actinocatenispora</taxon>
    </lineage>
</organism>
<dbReference type="AlphaFoldDB" id="A0A810KVP5"/>
<sequence>MGDERVRGSFVDRAIDALQAAATPLTTGELLAAAGSAGSVRTAVQKLSADDRLVRTGRNRWALAGTGATPYSPLAARSTAAPRHRRQPPTLPPATELLRPPHTP</sequence>
<gene>
    <name evidence="2" type="ORF">Asera_13880</name>
</gene>
<accession>A0A810KVP5</accession>
<evidence type="ECO:0000313" key="3">
    <source>
        <dbReference type="Proteomes" id="UP000680750"/>
    </source>
</evidence>
<reference evidence="2" key="1">
    <citation type="submission" date="2020-08" db="EMBL/GenBank/DDBJ databases">
        <title>Whole genome shotgun sequence of Actinocatenispora sera NBRC 101916.</title>
        <authorList>
            <person name="Komaki H."/>
            <person name="Tamura T."/>
        </authorList>
    </citation>
    <scope>NUCLEOTIDE SEQUENCE</scope>
    <source>
        <strain evidence="2">NBRC 101916</strain>
    </source>
</reference>
<dbReference type="KEGG" id="aser:Asera_13880"/>
<evidence type="ECO:0000256" key="1">
    <source>
        <dbReference type="SAM" id="MobiDB-lite"/>
    </source>
</evidence>